<evidence type="ECO:0000313" key="2">
    <source>
        <dbReference type="EMBL" id="KAK0628311.1"/>
    </source>
</evidence>
<reference evidence="2" key="1">
    <citation type="submission" date="2023-06" db="EMBL/GenBank/DDBJ databases">
        <title>Genome-scale phylogeny and comparative genomics of the fungal order Sordariales.</title>
        <authorList>
            <consortium name="Lawrence Berkeley National Laboratory"/>
            <person name="Hensen N."/>
            <person name="Bonometti L."/>
            <person name="Westerberg I."/>
            <person name="Brannstrom I.O."/>
            <person name="Guillou S."/>
            <person name="Cros-Aarteil S."/>
            <person name="Calhoun S."/>
            <person name="Haridas S."/>
            <person name="Kuo A."/>
            <person name="Mondo S."/>
            <person name="Pangilinan J."/>
            <person name="Riley R."/>
            <person name="LaButti K."/>
            <person name="Andreopoulos B."/>
            <person name="Lipzen A."/>
            <person name="Chen C."/>
            <person name="Yanf M."/>
            <person name="Daum C."/>
            <person name="Ng V."/>
            <person name="Clum A."/>
            <person name="Steindorff A."/>
            <person name="Ohm R."/>
            <person name="Martin F."/>
            <person name="Silar P."/>
            <person name="Natvig D."/>
            <person name="Lalanne C."/>
            <person name="Gautier V."/>
            <person name="Ament-velasquez S.L."/>
            <person name="Kruys A."/>
            <person name="Hutchinson M.I."/>
            <person name="Powell A.J."/>
            <person name="Barry K."/>
            <person name="Miller A.N."/>
            <person name="Grigoriev I.V."/>
            <person name="Debuchy R."/>
            <person name="Gladieux P."/>
            <person name="Thoren M.H."/>
            <person name="Johannesson H."/>
        </authorList>
    </citation>
    <scope>NUCLEOTIDE SEQUENCE</scope>
    <source>
        <strain evidence="2">SMH3391-2</strain>
    </source>
</reference>
<gene>
    <name evidence="2" type="ORF">B0T17DRAFT_522413</name>
</gene>
<dbReference type="EMBL" id="JAULSR010000002">
    <property type="protein sequence ID" value="KAK0628311.1"/>
    <property type="molecule type" value="Genomic_DNA"/>
</dbReference>
<sequence length="101" mass="9532">MSGILNNKTEDKAKQAPGSGATGIARGAAATIGNTVGSVTDTAGEIAGSAGRGVGSTIESATGDYGKPIGDGIANIGTGVEGATQEVGKGIKNAGQGKSLS</sequence>
<proteinExistence type="predicted"/>
<dbReference type="PANTHER" id="PTHR40636:SF1">
    <property type="entry name" value="CSBD-LIKE DOMAIN-CONTAINING PROTEIN"/>
    <property type="match status" value="1"/>
</dbReference>
<dbReference type="AlphaFoldDB" id="A0AA40C7E3"/>
<dbReference type="PANTHER" id="PTHR40636">
    <property type="entry name" value="CSBD-LIKE DOMAIN-CONTAINING PROTEIN"/>
    <property type="match status" value="1"/>
</dbReference>
<dbReference type="Proteomes" id="UP001174934">
    <property type="component" value="Unassembled WGS sequence"/>
</dbReference>
<name>A0AA40C7E3_9PEZI</name>
<evidence type="ECO:0000313" key="3">
    <source>
        <dbReference type="Proteomes" id="UP001174934"/>
    </source>
</evidence>
<comment type="caution">
    <text evidence="2">The sequence shown here is derived from an EMBL/GenBank/DDBJ whole genome shotgun (WGS) entry which is preliminary data.</text>
</comment>
<organism evidence="2 3">
    <name type="scientific">Bombardia bombarda</name>
    <dbReference type="NCBI Taxonomy" id="252184"/>
    <lineage>
        <taxon>Eukaryota</taxon>
        <taxon>Fungi</taxon>
        <taxon>Dikarya</taxon>
        <taxon>Ascomycota</taxon>
        <taxon>Pezizomycotina</taxon>
        <taxon>Sordariomycetes</taxon>
        <taxon>Sordariomycetidae</taxon>
        <taxon>Sordariales</taxon>
        <taxon>Lasiosphaeriaceae</taxon>
        <taxon>Bombardia</taxon>
    </lineage>
</organism>
<feature type="region of interest" description="Disordered" evidence="1">
    <location>
        <begin position="1"/>
        <end position="23"/>
    </location>
</feature>
<feature type="region of interest" description="Disordered" evidence="1">
    <location>
        <begin position="40"/>
        <end position="101"/>
    </location>
</feature>
<accession>A0AA40C7E3</accession>
<evidence type="ECO:0000256" key="1">
    <source>
        <dbReference type="SAM" id="MobiDB-lite"/>
    </source>
</evidence>
<keyword evidence="3" id="KW-1185">Reference proteome</keyword>
<protein>
    <submittedName>
        <fullName evidence="2">Uncharacterized protein</fullName>
    </submittedName>
</protein>